<dbReference type="EMBL" id="BMKS01000018">
    <property type="protein sequence ID" value="GGG48460.1"/>
    <property type="molecule type" value="Genomic_DNA"/>
</dbReference>
<comment type="similarity">
    <text evidence="1">Belongs to the UPF0065 (bug) family.</text>
</comment>
<dbReference type="Proteomes" id="UP000597507">
    <property type="component" value="Unassembled WGS sequence"/>
</dbReference>
<dbReference type="SUPFAM" id="SSF53850">
    <property type="entry name" value="Periplasmic binding protein-like II"/>
    <property type="match status" value="1"/>
</dbReference>
<evidence type="ECO:0000256" key="1">
    <source>
        <dbReference type="ARBA" id="ARBA00006987"/>
    </source>
</evidence>
<accession>A0A8J2ZFF9</accession>
<organism evidence="3 4">
    <name type="scientific">Caldovatus sediminis</name>
    <dbReference type="NCBI Taxonomy" id="2041189"/>
    <lineage>
        <taxon>Bacteria</taxon>
        <taxon>Pseudomonadati</taxon>
        <taxon>Pseudomonadota</taxon>
        <taxon>Alphaproteobacteria</taxon>
        <taxon>Acetobacterales</taxon>
        <taxon>Roseomonadaceae</taxon>
        <taxon>Caldovatus</taxon>
    </lineage>
</organism>
<protein>
    <recommendedName>
        <fullName evidence="5">Tripartite tricarboxylate transporter substrate binding protein</fullName>
    </recommendedName>
</protein>
<dbReference type="Gene3D" id="3.40.190.10">
    <property type="entry name" value="Periplasmic binding protein-like II"/>
    <property type="match status" value="1"/>
</dbReference>
<name>A0A8J2ZFF9_9PROT</name>
<evidence type="ECO:0000256" key="2">
    <source>
        <dbReference type="SAM" id="SignalP"/>
    </source>
</evidence>
<evidence type="ECO:0000313" key="3">
    <source>
        <dbReference type="EMBL" id="GGG48460.1"/>
    </source>
</evidence>
<keyword evidence="4" id="KW-1185">Reference proteome</keyword>
<evidence type="ECO:0000313" key="4">
    <source>
        <dbReference type="Proteomes" id="UP000597507"/>
    </source>
</evidence>
<sequence length="329" mass="34747">MRAFARRPLLAAAVAAPLYPQAARSQDASDFPRQPVRLIVPFAPGGATDIVARILAPGMQQALGGRPVVVENRGGAAGLIGAEAVAAAPPDGHTIIILTITNSVLMVGLQPNARVDPRRDFQPVSLVATLPMVLTVGKHVPAQNLQELIALMRTRPGRMTYGSAGPGSINHLGGHLLNQRTGTQAVHVPYRGSGLVFADMIAGNVDMLIEGIPSQAPYVRNAQLRAIAVLAPERSPLLPEVPTAIEQGLSGFQIINFMGIYAPAATPPAVIARLEQAVRAAVRDEAVARRLRETGSEPAGTTAAEFRAFWQAQLDLWLPVVEASGVRLD</sequence>
<dbReference type="PIRSF" id="PIRSF017082">
    <property type="entry name" value="YflP"/>
    <property type="match status" value="1"/>
</dbReference>
<dbReference type="PANTHER" id="PTHR42928">
    <property type="entry name" value="TRICARBOXYLATE-BINDING PROTEIN"/>
    <property type="match status" value="1"/>
</dbReference>
<dbReference type="CDD" id="cd07012">
    <property type="entry name" value="PBP2_Bug_TTT"/>
    <property type="match status" value="1"/>
</dbReference>
<gene>
    <name evidence="3" type="ORF">GCM10010964_39780</name>
</gene>
<dbReference type="Pfam" id="PF03401">
    <property type="entry name" value="TctC"/>
    <property type="match status" value="1"/>
</dbReference>
<feature type="signal peptide" evidence="2">
    <location>
        <begin position="1"/>
        <end position="22"/>
    </location>
</feature>
<dbReference type="AlphaFoldDB" id="A0A8J2ZFF9"/>
<dbReference type="PANTHER" id="PTHR42928:SF5">
    <property type="entry name" value="BLR1237 PROTEIN"/>
    <property type="match status" value="1"/>
</dbReference>
<evidence type="ECO:0008006" key="5">
    <source>
        <dbReference type="Google" id="ProtNLM"/>
    </source>
</evidence>
<feature type="chain" id="PRO_5035147391" description="Tripartite tricarboxylate transporter substrate binding protein" evidence="2">
    <location>
        <begin position="23"/>
        <end position="329"/>
    </location>
</feature>
<proteinExistence type="inferred from homology"/>
<keyword evidence="2" id="KW-0732">Signal</keyword>
<dbReference type="RefSeq" id="WP_188903460.1">
    <property type="nucleotide sequence ID" value="NZ_BMKS01000018.1"/>
</dbReference>
<dbReference type="InterPro" id="IPR042100">
    <property type="entry name" value="Bug_dom1"/>
</dbReference>
<dbReference type="Gene3D" id="3.40.190.150">
    <property type="entry name" value="Bordetella uptake gene, domain 1"/>
    <property type="match status" value="1"/>
</dbReference>
<reference evidence="3 4" key="1">
    <citation type="journal article" date="2014" name="Int. J. Syst. Evol. Microbiol.">
        <title>Complete genome sequence of Corynebacterium casei LMG S-19264T (=DSM 44701T), isolated from a smear-ripened cheese.</title>
        <authorList>
            <consortium name="US DOE Joint Genome Institute (JGI-PGF)"/>
            <person name="Walter F."/>
            <person name="Albersmeier A."/>
            <person name="Kalinowski J."/>
            <person name="Ruckert C."/>
        </authorList>
    </citation>
    <scope>NUCLEOTIDE SEQUENCE [LARGE SCALE GENOMIC DNA]</scope>
    <source>
        <strain evidence="3 4">CGMCC 1.16330</strain>
    </source>
</reference>
<dbReference type="InterPro" id="IPR005064">
    <property type="entry name" value="BUG"/>
</dbReference>
<comment type="caution">
    <text evidence="3">The sequence shown here is derived from an EMBL/GenBank/DDBJ whole genome shotgun (WGS) entry which is preliminary data.</text>
</comment>